<sequence length="50" mass="5506">MTPEECLLIKCFDTKLDGRARRAPHSAIRTPNDHGPPRESIELGSGYIVG</sequence>
<gene>
    <name evidence="2" type="ORF">LECACI_7A005603</name>
</gene>
<keyword evidence="3" id="KW-1185">Reference proteome</keyword>
<feature type="region of interest" description="Disordered" evidence="1">
    <location>
        <begin position="20"/>
        <end position="50"/>
    </location>
</feature>
<dbReference type="AlphaFoldDB" id="A0AAI9EBX7"/>
<evidence type="ECO:0000256" key="1">
    <source>
        <dbReference type="SAM" id="MobiDB-lite"/>
    </source>
</evidence>
<protein>
    <submittedName>
        <fullName evidence="2">Uncharacterized protein</fullName>
    </submittedName>
</protein>
<proteinExistence type="predicted"/>
<evidence type="ECO:0000313" key="3">
    <source>
        <dbReference type="Proteomes" id="UP001296104"/>
    </source>
</evidence>
<accession>A0AAI9EBX7</accession>
<reference evidence="2" key="1">
    <citation type="submission" date="2023-11" db="EMBL/GenBank/DDBJ databases">
        <authorList>
            <person name="Alioto T."/>
            <person name="Alioto T."/>
            <person name="Gomez Garrido J."/>
        </authorList>
    </citation>
    <scope>NUCLEOTIDE SEQUENCE</scope>
</reference>
<feature type="compositionally biased region" description="Basic and acidic residues" evidence="1">
    <location>
        <begin position="31"/>
        <end position="41"/>
    </location>
</feature>
<comment type="caution">
    <text evidence="2">The sequence shown here is derived from an EMBL/GenBank/DDBJ whole genome shotgun (WGS) entry which is preliminary data.</text>
</comment>
<organism evidence="2 3">
    <name type="scientific">Lecanosticta acicola</name>
    <dbReference type="NCBI Taxonomy" id="111012"/>
    <lineage>
        <taxon>Eukaryota</taxon>
        <taxon>Fungi</taxon>
        <taxon>Dikarya</taxon>
        <taxon>Ascomycota</taxon>
        <taxon>Pezizomycotina</taxon>
        <taxon>Dothideomycetes</taxon>
        <taxon>Dothideomycetidae</taxon>
        <taxon>Mycosphaerellales</taxon>
        <taxon>Mycosphaerellaceae</taxon>
        <taxon>Lecanosticta</taxon>
    </lineage>
</organism>
<dbReference type="EMBL" id="CAVMBE010000036">
    <property type="protein sequence ID" value="CAK4030445.1"/>
    <property type="molecule type" value="Genomic_DNA"/>
</dbReference>
<name>A0AAI9EBX7_9PEZI</name>
<dbReference type="Proteomes" id="UP001296104">
    <property type="component" value="Unassembled WGS sequence"/>
</dbReference>
<evidence type="ECO:0000313" key="2">
    <source>
        <dbReference type="EMBL" id="CAK4030445.1"/>
    </source>
</evidence>